<comment type="caution">
    <text evidence="3">The sequence shown here is derived from an EMBL/GenBank/DDBJ whole genome shotgun (WGS) entry which is preliminary data.</text>
</comment>
<name>A0AAD5XZF3_9FUNG</name>
<feature type="chain" id="PRO_5042195440" description="Serine aminopeptidase S33 domain-containing protein" evidence="1">
    <location>
        <begin position="21"/>
        <end position="301"/>
    </location>
</feature>
<protein>
    <recommendedName>
        <fullName evidence="2">Serine aminopeptidase S33 domain-containing protein</fullName>
    </recommendedName>
</protein>
<keyword evidence="4" id="KW-1185">Reference proteome</keyword>
<evidence type="ECO:0000256" key="1">
    <source>
        <dbReference type="SAM" id="SignalP"/>
    </source>
</evidence>
<evidence type="ECO:0000313" key="4">
    <source>
        <dbReference type="Proteomes" id="UP001211065"/>
    </source>
</evidence>
<keyword evidence="1" id="KW-0732">Signal</keyword>
<dbReference type="AlphaFoldDB" id="A0AAD5XZF3"/>
<dbReference type="InterPro" id="IPR022742">
    <property type="entry name" value="Hydrolase_4"/>
</dbReference>
<reference evidence="3" key="1">
    <citation type="submission" date="2020-05" db="EMBL/GenBank/DDBJ databases">
        <title>Phylogenomic resolution of chytrid fungi.</title>
        <authorList>
            <person name="Stajich J.E."/>
            <person name="Amses K."/>
            <person name="Simmons R."/>
            <person name="Seto K."/>
            <person name="Myers J."/>
            <person name="Bonds A."/>
            <person name="Quandt C.A."/>
            <person name="Barry K."/>
            <person name="Liu P."/>
            <person name="Grigoriev I."/>
            <person name="Longcore J.E."/>
            <person name="James T.Y."/>
        </authorList>
    </citation>
    <scope>NUCLEOTIDE SEQUENCE</scope>
    <source>
        <strain evidence="3">JEL0476</strain>
    </source>
</reference>
<organism evidence="3 4">
    <name type="scientific">Clydaea vesicula</name>
    <dbReference type="NCBI Taxonomy" id="447962"/>
    <lineage>
        <taxon>Eukaryota</taxon>
        <taxon>Fungi</taxon>
        <taxon>Fungi incertae sedis</taxon>
        <taxon>Chytridiomycota</taxon>
        <taxon>Chytridiomycota incertae sedis</taxon>
        <taxon>Chytridiomycetes</taxon>
        <taxon>Lobulomycetales</taxon>
        <taxon>Lobulomycetaceae</taxon>
        <taxon>Clydaea</taxon>
    </lineage>
</organism>
<dbReference type="Gene3D" id="3.40.50.1820">
    <property type="entry name" value="alpha/beta hydrolase"/>
    <property type="match status" value="1"/>
</dbReference>
<feature type="signal peptide" evidence="1">
    <location>
        <begin position="1"/>
        <end position="20"/>
    </location>
</feature>
<proteinExistence type="predicted"/>
<accession>A0AAD5XZF3</accession>
<dbReference type="SUPFAM" id="SSF53474">
    <property type="entry name" value="alpha/beta-Hydrolases"/>
    <property type="match status" value="1"/>
</dbReference>
<dbReference type="InterPro" id="IPR029058">
    <property type="entry name" value="AB_hydrolase_fold"/>
</dbReference>
<dbReference type="Proteomes" id="UP001211065">
    <property type="component" value="Unassembled WGS sequence"/>
</dbReference>
<dbReference type="EMBL" id="JADGJW010000169">
    <property type="protein sequence ID" value="KAJ3222582.1"/>
    <property type="molecule type" value="Genomic_DNA"/>
</dbReference>
<dbReference type="Pfam" id="PF12146">
    <property type="entry name" value="Hydrolase_4"/>
    <property type="match status" value="1"/>
</dbReference>
<gene>
    <name evidence="3" type="ORF">HK099_002136</name>
</gene>
<evidence type="ECO:0000259" key="2">
    <source>
        <dbReference type="Pfam" id="PF12146"/>
    </source>
</evidence>
<feature type="domain" description="Serine aminopeptidase S33" evidence="2">
    <location>
        <begin position="92"/>
        <end position="178"/>
    </location>
</feature>
<sequence length="301" mass="32960">MQFSMNFFVVLLLQVVFSLSQQSLLDNYQRELDSPGSGFKGNNITEILRNRHIVLVDGIMNELASILNNYWADNIAALKEIGVGHTHLRYSSARGIPTNADSLYNDILVISKRVKLPIVLIGHSMGGAEAAYLFLKYPELLLDGVIEKVVCVNPAIGGSILADNLNLLGKAASLLLGSGLNSLKPVVAKKNFEDGFARFQKTIAEAGYKGGLTPSSRFEYLSKKLYYVRTALSPADISEFPNDRLLTAKDQMIQSNPAIGVDLGILEGDHIELVVNGFVSSGDVFHRKAFTRALLQKLFSN</sequence>
<evidence type="ECO:0000313" key="3">
    <source>
        <dbReference type="EMBL" id="KAJ3222582.1"/>
    </source>
</evidence>